<reference evidence="3" key="1">
    <citation type="submission" date="2020-02" db="EMBL/GenBank/DDBJ databases">
        <title>Streptomyces sp. ASO4wet.</title>
        <authorList>
            <person name="Risdian C."/>
            <person name="Landwehr W."/>
            <person name="Schupp P."/>
            <person name="Wink J."/>
        </authorList>
    </citation>
    <scope>NUCLEOTIDE SEQUENCE [LARGE SCALE GENOMIC DNA]</scope>
    <source>
        <strain evidence="3">ASO4wet</strain>
    </source>
</reference>
<dbReference type="Proteomes" id="UP000595046">
    <property type="component" value="Chromosome"/>
</dbReference>
<keyword evidence="3" id="KW-1185">Reference proteome</keyword>
<dbReference type="InterPro" id="IPR016032">
    <property type="entry name" value="Sig_transdc_resp-reg_C-effctor"/>
</dbReference>
<dbReference type="GO" id="GO:0003677">
    <property type="term" value="F:DNA binding"/>
    <property type="evidence" value="ECO:0007669"/>
    <property type="project" value="InterPro"/>
</dbReference>
<organism evidence="2 3">
    <name type="scientific">Streptomyces bathyalis</name>
    <dbReference type="NCBI Taxonomy" id="2710756"/>
    <lineage>
        <taxon>Bacteria</taxon>
        <taxon>Bacillati</taxon>
        <taxon>Actinomycetota</taxon>
        <taxon>Actinomycetes</taxon>
        <taxon>Kitasatosporales</taxon>
        <taxon>Streptomycetaceae</taxon>
        <taxon>Streptomyces</taxon>
    </lineage>
</organism>
<name>A0A7T1T2Z6_9ACTN</name>
<protein>
    <submittedName>
        <fullName evidence="2">LuxR family transcriptional regulator</fullName>
    </submittedName>
</protein>
<gene>
    <name evidence="2" type="ORF">G4Z16_02325</name>
</gene>
<evidence type="ECO:0000313" key="2">
    <source>
        <dbReference type="EMBL" id="QPP05418.1"/>
    </source>
</evidence>
<dbReference type="AlphaFoldDB" id="A0A7T1T2Z6"/>
<evidence type="ECO:0000259" key="1">
    <source>
        <dbReference type="SMART" id="SM00421"/>
    </source>
</evidence>
<proteinExistence type="predicted"/>
<accession>A0A7T1T2Z6</accession>
<feature type="domain" description="HTH luxR-type" evidence="1">
    <location>
        <begin position="192"/>
        <end position="246"/>
    </location>
</feature>
<dbReference type="InterPro" id="IPR000792">
    <property type="entry name" value="Tscrpt_reg_LuxR_C"/>
</dbReference>
<dbReference type="GO" id="GO:0006355">
    <property type="term" value="P:regulation of DNA-templated transcription"/>
    <property type="evidence" value="ECO:0007669"/>
    <property type="project" value="InterPro"/>
</dbReference>
<dbReference type="KEGG" id="sbat:G4Z16_02325"/>
<dbReference type="EMBL" id="CP048882">
    <property type="protein sequence ID" value="QPP05418.1"/>
    <property type="molecule type" value="Genomic_DNA"/>
</dbReference>
<dbReference type="SMART" id="SM00421">
    <property type="entry name" value="HTH_LUXR"/>
    <property type="match status" value="1"/>
</dbReference>
<evidence type="ECO:0000313" key="3">
    <source>
        <dbReference type="Proteomes" id="UP000595046"/>
    </source>
</evidence>
<dbReference type="SUPFAM" id="SSF46894">
    <property type="entry name" value="C-terminal effector domain of the bipartite response regulators"/>
    <property type="match status" value="1"/>
</dbReference>
<dbReference type="InterPro" id="IPR036388">
    <property type="entry name" value="WH-like_DNA-bd_sf"/>
</dbReference>
<sequence length="284" mass="30235">MSPGPAAQTRSALRLPDAVPRRVVPRSSCAPGHTWRSGRTSVCIPRKVCVVRSQGHTEPRSVPRSRSANGRRAHLASLDASLTVIAADVGFLRQFGGTAAEICGRSICDLLRLNASPALDEHFNRLLDGRSSRFTERVVGLCGPHAGFSAGLTGIAVHTEATSVACAVLLRPDDGSPLPHADGVPHQEREALLPLGARILEGVAGGASTEQLASRLYLSRQGVEYHVGQMLRQLEVPNRAALVARAHSKGMFAPGVWPPRILPGSVKQFRRRVPATASQGPFCP</sequence>
<dbReference type="Pfam" id="PF00196">
    <property type="entry name" value="GerE"/>
    <property type="match status" value="1"/>
</dbReference>
<dbReference type="Gene3D" id="1.10.10.10">
    <property type="entry name" value="Winged helix-like DNA-binding domain superfamily/Winged helix DNA-binding domain"/>
    <property type="match status" value="1"/>
</dbReference>